<proteinExistence type="predicted"/>
<dbReference type="Proteomes" id="UP000637267">
    <property type="component" value="Unassembled WGS sequence"/>
</dbReference>
<sequence length="82" mass="8990">MLPEYFAEGPCMNPSLKTVSVTEVENAIANALSDLLNGHVIVAVHNMQFKREGLFDSASHADFTVSASFKRWPDADTPEIPI</sequence>
<protein>
    <submittedName>
        <fullName evidence="1">Uncharacterized protein</fullName>
    </submittedName>
</protein>
<dbReference type="EMBL" id="BMLX01000005">
    <property type="protein sequence ID" value="GGP23276.1"/>
    <property type="molecule type" value="Genomic_DNA"/>
</dbReference>
<reference evidence="2" key="1">
    <citation type="journal article" date="2019" name="Int. J. Syst. Evol. Microbiol.">
        <title>The Global Catalogue of Microorganisms (GCM) 10K type strain sequencing project: providing services to taxonomists for standard genome sequencing and annotation.</title>
        <authorList>
            <consortium name="The Broad Institute Genomics Platform"/>
            <consortium name="The Broad Institute Genome Sequencing Center for Infectious Disease"/>
            <person name="Wu L."/>
            <person name="Ma J."/>
        </authorList>
    </citation>
    <scope>NUCLEOTIDE SEQUENCE [LARGE SCALE GENOMIC DNA]</scope>
    <source>
        <strain evidence="2">CGMCC 1.8859</strain>
    </source>
</reference>
<accession>A0ABQ2PD07</accession>
<name>A0ABQ2PD07_9NEIS</name>
<evidence type="ECO:0000313" key="2">
    <source>
        <dbReference type="Proteomes" id="UP000637267"/>
    </source>
</evidence>
<comment type="caution">
    <text evidence="1">The sequence shown here is derived from an EMBL/GenBank/DDBJ whole genome shotgun (WGS) entry which is preliminary data.</text>
</comment>
<evidence type="ECO:0000313" key="1">
    <source>
        <dbReference type="EMBL" id="GGP23276.1"/>
    </source>
</evidence>
<organism evidence="1 2">
    <name type="scientific">Silvimonas iriomotensis</name>
    <dbReference type="NCBI Taxonomy" id="449662"/>
    <lineage>
        <taxon>Bacteria</taxon>
        <taxon>Pseudomonadati</taxon>
        <taxon>Pseudomonadota</taxon>
        <taxon>Betaproteobacteria</taxon>
        <taxon>Neisseriales</taxon>
        <taxon>Chitinibacteraceae</taxon>
        <taxon>Silvimonas</taxon>
    </lineage>
</organism>
<keyword evidence="2" id="KW-1185">Reference proteome</keyword>
<gene>
    <name evidence="1" type="ORF">GCM10010970_32760</name>
</gene>